<proteinExistence type="predicted"/>
<feature type="region of interest" description="Disordered" evidence="1">
    <location>
        <begin position="1"/>
        <end position="28"/>
    </location>
</feature>
<protein>
    <submittedName>
        <fullName evidence="2">Uncharacterized protein</fullName>
    </submittedName>
</protein>
<name>A0A2I9D0T2_9DEIO</name>
<evidence type="ECO:0000256" key="1">
    <source>
        <dbReference type="SAM" id="MobiDB-lite"/>
    </source>
</evidence>
<gene>
    <name evidence="2" type="ORF">DAERI_010108</name>
</gene>
<evidence type="ECO:0000313" key="2">
    <source>
        <dbReference type="EMBL" id="GBF03936.1"/>
    </source>
</evidence>
<dbReference type="EMBL" id="BFAG01000001">
    <property type="protein sequence ID" value="GBF03936.1"/>
    <property type="molecule type" value="Genomic_DNA"/>
</dbReference>
<sequence>MKRLPLFPGEKLHASSRQEAAEKRRAEQGCQTLDAALTAHIQAESGGPNDLDEELEAAGVDHLLGLR</sequence>
<dbReference type="RefSeq" id="WP_133161933.1">
    <property type="nucleotide sequence ID" value="NZ_BFAG01000001.1"/>
</dbReference>
<keyword evidence="3" id="KW-1185">Reference proteome</keyword>
<accession>A0A2I9D0T2</accession>
<dbReference type="Proteomes" id="UP000236569">
    <property type="component" value="Unassembled WGS sequence"/>
</dbReference>
<comment type="caution">
    <text evidence="2">The sequence shown here is derived from an EMBL/GenBank/DDBJ whole genome shotgun (WGS) entry which is preliminary data.</text>
</comment>
<reference evidence="3" key="1">
    <citation type="submission" date="2018-01" db="EMBL/GenBank/DDBJ databases">
        <title>Draft Genome Sequence of the Radioresistant Bacterium Deinococcus aerius TR0125, Isolated from the Higher Atmosphere above Japan.</title>
        <authorList>
            <person name="Satoh K."/>
            <person name="Arai H."/>
            <person name="Sanzen T."/>
            <person name="Kawaguchi Y."/>
            <person name="Hayashi H."/>
            <person name="Yokobori S."/>
            <person name="Yamagishi A."/>
            <person name="Oono Y."/>
            <person name="Narumi I."/>
        </authorList>
    </citation>
    <scope>NUCLEOTIDE SEQUENCE [LARGE SCALE GENOMIC DNA]</scope>
    <source>
        <strain evidence="3">TR0125</strain>
    </source>
</reference>
<organism evidence="2 3">
    <name type="scientific">Deinococcus aerius</name>
    <dbReference type="NCBI Taxonomy" id="200253"/>
    <lineage>
        <taxon>Bacteria</taxon>
        <taxon>Thermotogati</taxon>
        <taxon>Deinococcota</taxon>
        <taxon>Deinococci</taxon>
        <taxon>Deinococcales</taxon>
        <taxon>Deinococcaceae</taxon>
        <taxon>Deinococcus</taxon>
    </lineage>
</organism>
<dbReference type="AlphaFoldDB" id="A0A2I9D0T2"/>
<evidence type="ECO:0000313" key="3">
    <source>
        <dbReference type="Proteomes" id="UP000236569"/>
    </source>
</evidence>